<dbReference type="KEGG" id="hro:HELRODRAFT_169151"/>
<dbReference type="AlphaFoldDB" id="T1F1H3"/>
<accession>T1F1H3</accession>
<sequence length="247" mass="28643">MKRDTKEKVKNVFWKAPKLLILTQICNTEFIIKKISLKHNHDVGASVFVLYADNRQAKNMLDAGVKPTLVTNFIRQSNFPVAKKDVYNLKQKTRFTGIPEEELMATLGLPGVTSEILVDENGTITCFFLHRCSKTVYPNAYVHPCRFHTLKAFIEEMKKQGVNNNQHLYKLLKHLVYCPVKEKFDTDVLEIEKNYPEFYTYLATNWLDRPDMFAAYARAGKMNKGVHTTNHLERFVKSLLNCLICYN</sequence>
<gene>
    <name evidence="2" type="primary">20202673</name>
    <name evidence="1" type="ORF">HELRODRAFT_169151</name>
</gene>
<dbReference type="InterPro" id="IPR052579">
    <property type="entry name" value="Zinc_finger_SWIM"/>
</dbReference>
<evidence type="ECO:0000313" key="1">
    <source>
        <dbReference type="EMBL" id="ESO08340.1"/>
    </source>
</evidence>
<dbReference type="PANTHER" id="PTHR31569">
    <property type="entry name" value="SWIM-TYPE DOMAIN-CONTAINING PROTEIN"/>
    <property type="match status" value="1"/>
</dbReference>
<dbReference type="RefSeq" id="XP_009013270.1">
    <property type="nucleotide sequence ID" value="XM_009015022.1"/>
</dbReference>
<evidence type="ECO:0008006" key="4">
    <source>
        <dbReference type="Google" id="ProtNLM"/>
    </source>
</evidence>
<dbReference type="EMBL" id="KB096080">
    <property type="protein sequence ID" value="ESO08340.1"/>
    <property type="molecule type" value="Genomic_DNA"/>
</dbReference>
<keyword evidence="3" id="KW-1185">Reference proteome</keyword>
<evidence type="ECO:0000313" key="2">
    <source>
        <dbReference type="EnsemblMetazoa" id="HelroP169151"/>
    </source>
</evidence>
<dbReference type="GeneID" id="20202673"/>
<dbReference type="CTD" id="20202673"/>
<dbReference type="HOGENOM" id="CLU_1125591_0_0_1"/>
<evidence type="ECO:0000313" key="3">
    <source>
        <dbReference type="Proteomes" id="UP000015101"/>
    </source>
</evidence>
<protein>
    <recommendedName>
        <fullName evidence="4">MULE transposase domain-containing protein</fullName>
    </recommendedName>
</protein>
<organism evidence="2 3">
    <name type="scientific">Helobdella robusta</name>
    <name type="common">Californian leech</name>
    <dbReference type="NCBI Taxonomy" id="6412"/>
    <lineage>
        <taxon>Eukaryota</taxon>
        <taxon>Metazoa</taxon>
        <taxon>Spiralia</taxon>
        <taxon>Lophotrochozoa</taxon>
        <taxon>Annelida</taxon>
        <taxon>Clitellata</taxon>
        <taxon>Hirudinea</taxon>
        <taxon>Rhynchobdellida</taxon>
        <taxon>Glossiphoniidae</taxon>
        <taxon>Helobdella</taxon>
    </lineage>
</organism>
<reference evidence="3" key="1">
    <citation type="submission" date="2012-12" db="EMBL/GenBank/DDBJ databases">
        <authorList>
            <person name="Hellsten U."/>
            <person name="Grimwood J."/>
            <person name="Chapman J.A."/>
            <person name="Shapiro H."/>
            <person name="Aerts A."/>
            <person name="Otillar R.P."/>
            <person name="Terry A.Y."/>
            <person name="Boore J.L."/>
            <person name="Simakov O."/>
            <person name="Marletaz F."/>
            <person name="Cho S.-J."/>
            <person name="Edsinger-Gonzales E."/>
            <person name="Havlak P."/>
            <person name="Kuo D.-H."/>
            <person name="Larsson T."/>
            <person name="Lv J."/>
            <person name="Arendt D."/>
            <person name="Savage R."/>
            <person name="Osoegawa K."/>
            <person name="de Jong P."/>
            <person name="Lindberg D.R."/>
            <person name="Seaver E.C."/>
            <person name="Weisblat D.A."/>
            <person name="Putnam N.H."/>
            <person name="Grigoriev I.V."/>
            <person name="Rokhsar D.S."/>
        </authorList>
    </citation>
    <scope>NUCLEOTIDE SEQUENCE</scope>
</reference>
<reference evidence="2" key="3">
    <citation type="submission" date="2015-06" db="UniProtKB">
        <authorList>
            <consortium name="EnsemblMetazoa"/>
        </authorList>
    </citation>
    <scope>IDENTIFICATION</scope>
</reference>
<dbReference type="InParanoid" id="T1F1H3"/>
<dbReference type="EMBL" id="AMQM01003196">
    <property type="status" value="NOT_ANNOTATED_CDS"/>
    <property type="molecule type" value="Genomic_DNA"/>
</dbReference>
<dbReference type="PANTHER" id="PTHR31569:SF4">
    <property type="entry name" value="SWIM-TYPE DOMAIN-CONTAINING PROTEIN"/>
    <property type="match status" value="1"/>
</dbReference>
<dbReference type="EnsemblMetazoa" id="HelroT169151">
    <property type="protein sequence ID" value="HelroP169151"/>
    <property type="gene ID" value="HelroG169151"/>
</dbReference>
<name>T1F1H3_HELRO</name>
<dbReference type="Proteomes" id="UP000015101">
    <property type="component" value="Unassembled WGS sequence"/>
</dbReference>
<proteinExistence type="predicted"/>
<reference evidence="1 3" key="2">
    <citation type="journal article" date="2013" name="Nature">
        <title>Insights into bilaterian evolution from three spiralian genomes.</title>
        <authorList>
            <person name="Simakov O."/>
            <person name="Marletaz F."/>
            <person name="Cho S.J."/>
            <person name="Edsinger-Gonzales E."/>
            <person name="Havlak P."/>
            <person name="Hellsten U."/>
            <person name="Kuo D.H."/>
            <person name="Larsson T."/>
            <person name="Lv J."/>
            <person name="Arendt D."/>
            <person name="Savage R."/>
            <person name="Osoegawa K."/>
            <person name="de Jong P."/>
            <person name="Grimwood J."/>
            <person name="Chapman J.A."/>
            <person name="Shapiro H."/>
            <person name="Aerts A."/>
            <person name="Otillar R.P."/>
            <person name="Terry A.Y."/>
            <person name="Boore J.L."/>
            <person name="Grigoriev I.V."/>
            <person name="Lindberg D.R."/>
            <person name="Seaver E.C."/>
            <person name="Weisblat D.A."/>
            <person name="Putnam N.H."/>
            <person name="Rokhsar D.S."/>
        </authorList>
    </citation>
    <scope>NUCLEOTIDE SEQUENCE</scope>
</reference>